<evidence type="ECO:0000256" key="2">
    <source>
        <dbReference type="ARBA" id="ARBA00022803"/>
    </source>
</evidence>
<feature type="compositionally biased region" description="Low complexity" evidence="4">
    <location>
        <begin position="157"/>
        <end position="166"/>
    </location>
</feature>
<proteinExistence type="predicted"/>
<organism evidence="7 8">
    <name type="scientific">Coccomyxa viridis</name>
    <dbReference type="NCBI Taxonomy" id="1274662"/>
    <lineage>
        <taxon>Eukaryota</taxon>
        <taxon>Viridiplantae</taxon>
        <taxon>Chlorophyta</taxon>
        <taxon>core chlorophytes</taxon>
        <taxon>Trebouxiophyceae</taxon>
        <taxon>Trebouxiophyceae incertae sedis</taxon>
        <taxon>Coccomyxaceae</taxon>
        <taxon>Coccomyxa</taxon>
    </lineage>
</organism>
<dbReference type="EMBL" id="CAXHTA020000021">
    <property type="protein sequence ID" value="CAL5229598.1"/>
    <property type="molecule type" value="Genomic_DNA"/>
</dbReference>
<keyword evidence="3 5" id="KW-0472">Membrane</keyword>
<dbReference type="SUPFAM" id="SSF48452">
    <property type="entry name" value="TPR-like"/>
    <property type="match status" value="1"/>
</dbReference>
<dbReference type="Pfam" id="PF08409">
    <property type="entry name" value="TMTC_DUF1736"/>
    <property type="match status" value="1"/>
</dbReference>
<dbReference type="PROSITE" id="PS51257">
    <property type="entry name" value="PROKAR_LIPOPROTEIN"/>
    <property type="match status" value="1"/>
</dbReference>
<evidence type="ECO:0000256" key="5">
    <source>
        <dbReference type="SAM" id="Phobius"/>
    </source>
</evidence>
<dbReference type="PANTHER" id="PTHR44227">
    <property type="match status" value="1"/>
</dbReference>
<dbReference type="Proteomes" id="UP001497392">
    <property type="component" value="Unassembled WGS sequence"/>
</dbReference>
<keyword evidence="2" id="KW-0802">TPR repeat</keyword>
<keyword evidence="1" id="KW-0677">Repeat</keyword>
<dbReference type="InterPro" id="IPR013618">
    <property type="entry name" value="TMTC_DUF1736"/>
</dbReference>
<evidence type="ECO:0000313" key="7">
    <source>
        <dbReference type="EMBL" id="CAL5229598.1"/>
    </source>
</evidence>
<feature type="region of interest" description="Disordered" evidence="4">
    <location>
        <begin position="157"/>
        <end position="192"/>
    </location>
</feature>
<feature type="transmembrane region" description="Helical" evidence="5">
    <location>
        <begin position="118"/>
        <end position="139"/>
    </location>
</feature>
<evidence type="ECO:0000313" key="8">
    <source>
        <dbReference type="Proteomes" id="UP001497392"/>
    </source>
</evidence>
<keyword evidence="8" id="KW-1185">Reference proteome</keyword>
<reference evidence="7 8" key="1">
    <citation type="submission" date="2024-06" db="EMBL/GenBank/DDBJ databases">
        <authorList>
            <person name="Kraege A."/>
            <person name="Thomma B."/>
        </authorList>
    </citation>
    <scope>NUCLEOTIDE SEQUENCE [LARGE SCALE GENOMIC DNA]</scope>
</reference>
<feature type="transmembrane region" description="Helical" evidence="5">
    <location>
        <begin position="519"/>
        <end position="542"/>
    </location>
</feature>
<evidence type="ECO:0000256" key="4">
    <source>
        <dbReference type="SAM" id="MobiDB-lite"/>
    </source>
</evidence>
<dbReference type="Gene3D" id="1.25.40.10">
    <property type="entry name" value="Tetratricopeptide repeat domain"/>
    <property type="match status" value="1"/>
</dbReference>
<comment type="caution">
    <text evidence="7">The sequence shown here is derived from an EMBL/GenBank/DDBJ whole genome shotgun (WGS) entry which is preliminary data.</text>
</comment>
<evidence type="ECO:0000259" key="6">
    <source>
        <dbReference type="Pfam" id="PF08409"/>
    </source>
</evidence>
<keyword evidence="5" id="KW-1133">Transmembrane helix</keyword>
<evidence type="ECO:0000256" key="1">
    <source>
        <dbReference type="ARBA" id="ARBA00022737"/>
    </source>
</evidence>
<feature type="compositionally biased region" description="Basic and acidic residues" evidence="4">
    <location>
        <begin position="173"/>
        <end position="183"/>
    </location>
</feature>
<feature type="transmembrane region" description="Helical" evidence="5">
    <location>
        <begin position="296"/>
        <end position="326"/>
    </location>
</feature>
<protein>
    <submittedName>
        <fullName evidence="7">G12956 protein</fullName>
    </submittedName>
</protein>
<feature type="transmembrane region" description="Helical" evidence="5">
    <location>
        <begin position="7"/>
        <end position="25"/>
    </location>
</feature>
<dbReference type="InterPro" id="IPR011990">
    <property type="entry name" value="TPR-like_helical_dom_sf"/>
</dbReference>
<feature type="domain" description="DUF1736" evidence="6">
    <location>
        <begin position="390"/>
        <end position="456"/>
    </location>
</feature>
<gene>
    <name evidence="7" type="primary">g12956</name>
    <name evidence="7" type="ORF">VP750_LOCUS11504</name>
</gene>
<name>A0ABP1GH67_9CHLO</name>
<dbReference type="InterPro" id="IPR052346">
    <property type="entry name" value="O-mannosyl-transferase_TMTC"/>
</dbReference>
<dbReference type="PANTHER" id="PTHR44227:SF3">
    <property type="entry name" value="PROTEIN O-MANNOSYL-TRANSFERASE TMTC4"/>
    <property type="match status" value="1"/>
</dbReference>
<accession>A0ABP1GH67</accession>
<keyword evidence="5" id="KW-0812">Transmembrane</keyword>
<evidence type="ECO:0000256" key="3">
    <source>
        <dbReference type="ARBA" id="ARBA00023136"/>
    </source>
</evidence>
<sequence length="1026" mass="113266">MKSSRKVPAWTICTILAAISCGVYLNTLQAGFTFDDFFAVIKNDDVSNEASSITNLFFNDFWGQPLLWPTSNKSYRPLTILALRVQFSVGNRILRAIGWKKVQRMHDSSDGRDDLDPVSFHFCNVIGHAVVTCLIYFLAVRLCCIRDSLAQAAKAASPAAQKQLQPEGGMSDGSDRGERRWKGSTDSLTGLRQRRVNRSNSDLAAFGVRESKRSQRVGQEGRPSDRQQAEGFLAALIFAVHPIHTEAVAGIVGQAELISAGLSILALLTYFRACLPGEVRTQDARQGDIMADLQSWGLVGCTVLLIWAAALAKEIGITVIATAWLFDLYLVPWEQPFPQGGLRSLRHFGRQIWYLVRTPKATRMVVLGVALVIYVKARSFLAVDQLVRIYREVENPVAFATGWTKLLSLWHLHAQYAGLMVAPIHMCADWSYRCVPLVEHFSDPRNLASLLTYGWVLWGVWAGRPWEIIAEMLGYGRGNVVSLEAVASTNGGANGMAAAAPLVPKQSQRAAPFKGRWRSFVAVGLIIAPFLPASNLFFWVGTYIGERLIYAPSIGFCILVAELLANLAGDALPQILLLWYSVGGQEAGLGVEVKGAKRGTGRDRWRGLAAGVLMALLLGAYTWRTIDRNWDWEDEERLFRAALKVCPNGAKVRLNMGITERRYQNWDAALGHYLRAKELAGRGFCEPDYWIGVTRINRGVDIDIGVEEVEKALDCPHIAADAALALNRVYSGLHEMEPEGGRYLMRWARILMRPSLLHIEQTCEALEQALMGDTSEAVLPPEARMRETIFPCTDYLANPTNHRALSSAGHPQPSAVCGGQTVRHQILAAKKEGTAPPPLPMPDVSNGHVLAIHRLHAADAEDAWLQREWGEIQVAQGNLNQAATHFEVAGKLMMRQLSRLVGKNLSMGIDAETASVGELTPQQLSIAATTAFNRGIEAGHTHPCYMYHQMCEGQATLKEVLELSGDLAGAEAAFEAGKRCMVAVSQLEGCHEYVTAVLQEELEYSRQLQQQQRQQQLQDLNSLLKQ</sequence>
<feature type="transmembrane region" description="Helical" evidence="5">
    <location>
        <begin position="361"/>
        <end position="381"/>
    </location>
</feature>